<gene>
    <name evidence="1" type="ORF">CQA76_04995</name>
</gene>
<evidence type="ECO:0000313" key="1">
    <source>
        <dbReference type="EMBL" id="TKX32243.1"/>
    </source>
</evidence>
<name>A0A4U7BK08_9BACT</name>
<proteinExistence type="predicted"/>
<reference evidence="1 2" key="1">
    <citation type="submission" date="2018-05" db="EMBL/GenBank/DDBJ databases">
        <title>Novel Campyloabacter and Helicobacter Species and Strains.</title>
        <authorList>
            <person name="Mannion A.J."/>
            <person name="Shen Z."/>
            <person name="Fox J.G."/>
        </authorList>
    </citation>
    <scope>NUCLEOTIDE SEQUENCE [LARGE SCALE GENOMIC DNA]</scope>
    <source>
        <strain evidence="2">MIT17-670</strain>
    </source>
</reference>
<sequence>MDSVINEKMLKLSLNLEGTLRNFLKCHYTDFGVKNELLLRLSWTKPINFALKRKLSHATDQRKSEIKDFLEKELKGENMEDLVNHSESYRLGDKNGALKYISQTITKIQYLLSDEI</sequence>
<evidence type="ECO:0000313" key="2">
    <source>
        <dbReference type="Proteomes" id="UP000310353"/>
    </source>
</evidence>
<dbReference type="AlphaFoldDB" id="A0A4U7BK08"/>
<accession>A0A4U7BK08</accession>
<dbReference type="Proteomes" id="UP000310353">
    <property type="component" value="Unassembled WGS sequence"/>
</dbReference>
<organism evidence="1 2">
    <name type="scientific">Campylobacter aviculae</name>
    <dbReference type="NCBI Taxonomy" id="2510190"/>
    <lineage>
        <taxon>Bacteria</taxon>
        <taxon>Pseudomonadati</taxon>
        <taxon>Campylobacterota</taxon>
        <taxon>Epsilonproteobacteria</taxon>
        <taxon>Campylobacterales</taxon>
        <taxon>Campylobacteraceae</taxon>
        <taxon>Campylobacter</taxon>
    </lineage>
</organism>
<comment type="caution">
    <text evidence="1">The sequence shown here is derived from an EMBL/GenBank/DDBJ whole genome shotgun (WGS) entry which is preliminary data.</text>
</comment>
<protein>
    <submittedName>
        <fullName evidence="1">Uncharacterized protein</fullName>
    </submittedName>
</protein>
<dbReference type="EMBL" id="NXMA01000007">
    <property type="protein sequence ID" value="TKX32243.1"/>
    <property type="molecule type" value="Genomic_DNA"/>
</dbReference>
<keyword evidence="2" id="KW-1185">Reference proteome</keyword>
<dbReference type="RefSeq" id="WP_137622340.1">
    <property type="nucleotide sequence ID" value="NZ_NXMA01000007.1"/>
</dbReference>